<dbReference type="OrthoDB" id="5401177at2759"/>
<evidence type="ECO:0000256" key="1">
    <source>
        <dbReference type="ARBA" id="ARBA00001968"/>
    </source>
</evidence>
<keyword evidence="5" id="KW-1185">Reference proteome</keyword>
<reference evidence="4 5" key="1">
    <citation type="journal article" date="2018" name="Nat. Ecol. Evol.">
        <title>Pezizomycetes genomes reveal the molecular basis of ectomycorrhizal truffle lifestyle.</title>
        <authorList>
            <person name="Murat C."/>
            <person name="Payen T."/>
            <person name="Noel B."/>
            <person name="Kuo A."/>
            <person name="Morin E."/>
            <person name="Chen J."/>
            <person name="Kohler A."/>
            <person name="Krizsan K."/>
            <person name="Balestrini R."/>
            <person name="Da Silva C."/>
            <person name="Montanini B."/>
            <person name="Hainaut M."/>
            <person name="Levati E."/>
            <person name="Barry K.W."/>
            <person name="Belfiori B."/>
            <person name="Cichocki N."/>
            <person name="Clum A."/>
            <person name="Dockter R.B."/>
            <person name="Fauchery L."/>
            <person name="Guy J."/>
            <person name="Iotti M."/>
            <person name="Le Tacon F."/>
            <person name="Lindquist E.A."/>
            <person name="Lipzen A."/>
            <person name="Malagnac F."/>
            <person name="Mello A."/>
            <person name="Molinier V."/>
            <person name="Miyauchi S."/>
            <person name="Poulain J."/>
            <person name="Riccioni C."/>
            <person name="Rubini A."/>
            <person name="Sitrit Y."/>
            <person name="Splivallo R."/>
            <person name="Traeger S."/>
            <person name="Wang M."/>
            <person name="Zifcakova L."/>
            <person name="Wipf D."/>
            <person name="Zambonelli A."/>
            <person name="Paolocci F."/>
            <person name="Nowrousian M."/>
            <person name="Ottonello S."/>
            <person name="Baldrian P."/>
            <person name="Spatafora J.W."/>
            <person name="Henrissat B."/>
            <person name="Nagy L.G."/>
            <person name="Aury J.M."/>
            <person name="Wincker P."/>
            <person name="Grigoriev I.V."/>
            <person name="Bonfante P."/>
            <person name="Martin F.M."/>
        </authorList>
    </citation>
    <scope>NUCLEOTIDE SEQUENCE [LARGE SCALE GENOMIC DNA]</scope>
    <source>
        <strain evidence="4 5">120613-1</strain>
    </source>
</reference>
<accession>A0A3N4KGY5</accession>
<comment type="cofactor">
    <cofactor evidence="1">
        <name>a divalent metal cation</name>
        <dbReference type="ChEBI" id="CHEBI:60240"/>
    </cofactor>
</comment>
<dbReference type="AlphaFoldDB" id="A0A3N4KGY5"/>
<organism evidence="4 5">
    <name type="scientific">Choiromyces venosus 120613-1</name>
    <dbReference type="NCBI Taxonomy" id="1336337"/>
    <lineage>
        <taxon>Eukaryota</taxon>
        <taxon>Fungi</taxon>
        <taxon>Dikarya</taxon>
        <taxon>Ascomycota</taxon>
        <taxon>Pezizomycotina</taxon>
        <taxon>Pezizomycetes</taxon>
        <taxon>Pezizales</taxon>
        <taxon>Tuberaceae</taxon>
        <taxon>Choiromyces</taxon>
    </lineage>
</organism>
<sequence>MGLCILDICLTAAIYTNNQMKESSIPTIWGFVDSTIHGIARPTRWQHIYYNSWKRKHCLKYHAIVMLDGLISHLFGSVNRCRNDDFLWRESNLPRILQQHAHAPDGTPLQVYGDPAYSISNVLLSLYQGMQVTLDQKL</sequence>
<gene>
    <name evidence="4" type="ORF">L873DRAFT_1908582</name>
</gene>
<evidence type="ECO:0000256" key="2">
    <source>
        <dbReference type="ARBA" id="ARBA00022723"/>
    </source>
</evidence>
<dbReference type="EMBL" id="ML120354">
    <property type="protein sequence ID" value="RPB05125.1"/>
    <property type="molecule type" value="Genomic_DNA"/>
</dbReference>
<feature type="domain" description="DDE Tnp4" evidence="3">
    <location>
        <begin position="32"/>
        <end position="129"/>
    </location>
</feature>
<proteinExistence type="predicted"/>
<protein>
    <recommendedName>
        <fullName evidence="3">DDE Tnp4 domain-containing protein</fullName>
    </recommendedName>
</protein>
<dbReference type="GO" id="GO:0046872">
    <property type="term" value="F:metal ion binding"/>
    <property type="evidence" value="ECO:0007669"/>
    <property type="project" value="UniProtKB-KW"/>
</dbReference>
<dbReference type="InterPro" id="IPR027806">
    <property type="entry name" value="HARBI1_dom"/>
</dbReference>
<dbReference type="Proteomes" id="UP000276215">
    <property type="component" value="Unassembled WGS sequence"/>
</dbReference>
<name>A0A3N4KGY5_9PEZI</name>
<dbReference type="Pfam" id="PF13359">
    <property type="entry name" value="DDE_Tnp_4"/>
    <property type="match status" value="1"/>
</dbReference>
<evidence type="ECO:0000313" key="4">
    <source>
        <dbReference type="EMBL" id="RPB05125.1"/>
    </source>
</evidence>
<evidence type="ECO:0000313" key="5">
    <source>
        <dbReference type="Proteomes" id="UP000276215"/>
    </source>
</evidence>
<keyword evidence="2" id="KW-0479">Metal-binding</keyword>
<evidence type="ECO:0000259" key="3">
    <source>
        <dbReference type="Pfam" id="PF13359"/>
    </source>
</evidence>
<dbReference type="STRING" id="1336337.A0A3N4KGY5"/>